<evidence type="ECO:0000256" key="2">
    <source>
        <dbReference type="ARBA" id="ARBA00022801"/>
    </source>
</evidence>
<dbReference type="InterPro" id="IPR052558">
    <property type="entry name" value="Siderophore_Hydrolase_D"/>
</dbReference>
<protein>
    <recommendedName>
        <fullName evidence="5">Salmochelin siderophore protein IroE</fullName>
    </recommendedName>
</protein>
<evidence type="ECO:0000313" key="4">
    <source>
        <dbReference type="Proteomes" id="UP000030351"/>
    </source>
</evidence>
<organism evidence="3 4">
    <name type="scientific">Erwinia typographi</name>
    <dbReference type="NCBI Taxonomy" id="371042"/>
    <lineage>
        <taxon>Bacteria</taxon>
        <taxon>Pseudomonadati</taxon>
        <taxon>Pseudomonadota</taxon>
        <taxon>Gammaproteobacteria</taxon>
        <taxon>Enterobacterales</taxon>
        <taxon>Erwiniaceae</taxon>
        <taxon>Erwinia</taxon>
    </lineage>
</organism>
<evidence type="ECO:0000256" key="1">
    <source>
        <dbReference type="ARBA" id="ARBA00005622"/>
    </source>
</evidence>
<dbReference type="PANTHER" id="PTHR40841:SF2">
    <property type="entry name" value="SIDEROPHORE-DEGRADING ESTERASE (EUROFUNG)"/>
    <property type="match status" value="1"/>
</dbReference>
<dbReference type="STRING" id="371042.NG99_05545"/>
<proteinExistence type="inferred from homology"/>
<keyword evidence="2" id="KW-0378">Hydrolase</keyword>
<dbReference type="Gene3D" id="3.40.50.1820">
    <property type="entry name" value="alpha/beta hydrolase"/>
    <property type="match status" value="1"/>
</dbReference>
<dbReference type="Pfam" id="PF00756">
    <property type="entry name" value="Esterase"/>
    <property type="match status" value="1"/>
</dbReference>
<name>A0A0A3ZBE0_9GAMM</name>
<dbReference type="OrthoDB" id="9784036at2"/>
<dbReference type="EMBL" id="JRUQ01000019">
    <property type="protein sequence ID" value="KGT95099.1"/>
    <property type="molecule type" value="Genomic_DNA"/>
</dbReference>
<dbReference type="InterPro" id="IPR029058">
    <property type="entry name" value="AB_hydrolase_fold"/>
</dbReference>
<dbReference type="SUPFAM" id="SSF53474">
    <property type="entry name" value="alpha/beta-Hydrolases"/>
    <property type="match status" value="1"/>
</dbReference>
<evidence type="ECO:0000313" key="3">
    <source>
        <dbReference type="EMBL" id="KGT95099.1"/>
    </source>
</evidence>
<dbReference type="GO" id="GO:0016788">
    <property type="term" value="F:hydrolase activity, acting on ester bonds"/>
    <property type="evidence" value="ECO:0007669"/>
    <property type="project" value="TreeGrafter"/>
</dbReference>
<reference evidence="3 4" key="1">
    <citation type="submission" date="2014-10" db="EMBL/GenBank/DDBJ databases">
        <title>Genome sequence of Erwinia typographi M043b.</title>
        <authorList>
            <person name="Chan K.-G."/>
            <person name="Tan W.-S."/>
        </authorList>
    </citation>
    <scope>NUCLEOTIDE SEQUENCE [LARGE SCALE GENOMIC DNA]</scope>
    <source>
        <strain evidence="3 4">M043b</strain>
    </source>
</reference>
<dbReference type="AlphaFoldDB" id="A0A0A3ZBE0"/>
<sequence>MSHWLYRIENRRIVTGLAICLTALYAGSSYSRPDMRPLGPNIADEGSSFYHFTISKFDSVDGKRHYKVWTAVPDKAPPKAGFPVLYLLDGNSAMARLSEPLLKKLSEHSPPVLVAIGYQTALPFDQLARTLDYTPASNKRGNDIPEVDSNGRMRGGSNQFRNLLEKTIAPQVEKGLKINAANRGLWGHSYGGLFVLEAYLSSDFFTRYYSTSPSLGQGYFFLLDEIESTAKNRDGSKQLTLLEGDGDPINKRQAFNPDVLTAVRNSVNRLSAEGVAANYQLFPGLSHGPMFKASLEYVLEKVSEEGEK</sequence>
<comment type="caution">
    <text evidence="3">The sequence shown here is derived from an EMBL/GenBank/DDBJ whole genome shotgun (WGS) entry which is preliminary data.</text>
</comment>
<dbReference type="PANTHER" id="PTHR40841">
    <property type="entry name" value="SIDEROPHORE TRIACETYLFUSARININE C ESTERASE"/>
    <property type="match status" value="1"/>
</dbReference>
<dbReference type="InterPro" id="IPR000801">
    <property type="entry name" value="Esterase-like"/>
</dbReference>
<dbReference type="eggNOG" id="COG2819">
    <property type="taxonomic scope" value="Bacteria"/>
</dbReference>
<comment type="similarity">
    <text evidence="1">Belongs to the esterase D family.</text>
</comment>
<dbReference type="Proteomes" id="UP000030351">
    <property type="component" value="Unassembled WGS sequence"/>
</dbReference>
<keyword evidence="4" id="KW-1185">Reference proteome</keyword>
<dbReference type="RefSeq" id="WP_034889215.1">
    <property type="nucleotide sequence ID" value="NZ_JRUQ01000019.1"/>
</dbReference>
<accession>A0A0A3ZBE0</accession>
<gene>
    <name evidence="3" type="ORF">NG99_05545</name>
</gene>
<evidence type="ECO:0008006" key="5">
    <source>
        <dbReference type="Google" id="ProtNLM"/>
    </source>
</evidence>